<dbReference type="RefSeq" id="WP_189262568.1">
    <property type="nucleotide sequence ID" value="NZ_BMML01000004.1"/>
</dbReference>
<sequence>MTGTETEARTIVSTDDGKRVLVQEGGGRWSLPRHPAGAPERTRAVLRDRWGVDTVRLGTLADTASGPEAGPVYAHQWCPVSSAVAESARWVGASDVEALTGLDPVDRTLLEGWFSGEVALADVPWTRPGWYTEATDWLTARLRDRGDELTGPVEQFLISPWACTLRAPTAQGHVFLKAAPPAFPHEPVLTQRLGTWFPDNIVPVLAVEPERGWLLSADIGACTYIEDVTVADDVPRYRSSVVRYAEMQRFTAERIGELAELGVPDRRPGSLPGLFERMLSEPERLGVGQEWGLTVDEHHRLLGFRAEFARRCAELAETGLPDVLVNIDFWHGNVSFRPQGDIFFDWAETGIGSPLCGLTTVLREFEQNEIADGERVQQALVDAYLDRWTPYASRDRIADAYPLGLQAAIVWRAWSWRDCVVPVPAPERHDGFRHAVAANLRRLLAFVD</sequence>
<dbReference type="InterPro" id="IPR011009">
    <property type="entry name" value="Kinase-like_dom_sf"/>
</dbReference>
<accession>A0A917XAF4</accession>
<protein>
    <recommendedName>
        <fullName evidence="3">Aminoglycoside phosphotransferase domain-containing protein</fullName>
    </recommendedName>
</protein>
<dbReference type="AlphaFoldDB" id="A0A917XAF4"/>
<dbReference type="SUPFAM" id="SSF56112">
    <property type="entry name" value="Protein kinase-like (PK-like)"/>
    <property type="match status" value="1"/>
</dbReference>
<evidence type="ECO:0008006" key="3">
    <source>
        <dbReference type="Google" id="ProtNLM"/>
    </source>
</evidence>
<name>A0A917XAF4_9ACTN</name>
<gene>
    <name evidence="1" type="ORF">GCM10011578_023450</name>
</gene>
<dbReference type="EMBL" id="BMML01000004">
    <property type="protein sequence ID" value="GGN01399.1"/>
    <property type="molecule type" value="Genomic_DNA"/>
</dbReference>
<organism evidence="1 2">
    <name type="scientific">Streptomyces fuscichromogenes</name>
    <dbReference type="NCBI Taxonomy" id="1324013"/>
    <lineage>
        <taxon>Bacteria</taxon>
        <taxon>Bacillati</taxon>
        <taxon>Actinomycetota</taxon>
        <taxon>Actinomycetes</taxon>
        <taxon>Kitasatosporales</taxon>
        <taxon>Streptomycetaceae</taxon>
        <taxon>Streptomyces</taxon>
    </lineage>
</organism>
<proteinExistence type="predicted"/>
<reference evidence="1" key="2">
    <citation type="submission" date="2020-09" db="EMBL/GenBank/DDBJ databases">
        <authorList>
            <person name="Sun Q."/>
            <person name="Zhou Y."/>
        </authorList>
    </citation>
    <scope>NUCLEOTIDE SEQUENCE</scope>
    <source>
        <strain evidence="1">CGMCC 4.7110</strain>
    </source>
</reference>
<reference evidence="1" key="1">
    <citation type="journal article" date="2014" name="Int. J. Syst. Evol. Microbiol.">
        <title>Complete genome sequence of Corynebacterium casei LMG S-19264T (=DSM 44701T), isolated from a smear-ripened cheese.</title>
        <authorList>
            <consortium name="US DOE Joint Genome Institute (JGI-PGF)"/>
            <person name="Walter F."/>
            <person name="Albersmeier A."/>
            <person name="Kalinowski J."/>
            <person name="Ruckert C."/>
        </authorList>
    </citation>
    <scope>NUCLEOTIDE SEQUENCE</scope>
    <source>
        <strain evidence="1">CGMCC 4.7110</strain>
    </source>
</reference>
<dbReference type="Proteomes" id="UP000653411">
    <property type="component" value="Unassembled WGS sequence"/>
</dbReference>
<evidence type="ECO:0000313" key="2">
    <source>
        <dbReference type="Proteomes" id="UP000653411"/>
    </source>
</evidence>
<evidence type="ECO:0000313" key="1">
    <source>
        <dbReference type="EMBL" id="GGN01399.1"/>
    </source>
</evidence>
<keyword evidence="2" id="KW-1185">Reference proteome</keyword>
<comment type="caution">
    <text evidence="1">The sequence shown here is derived from an EMBL/GenBank/DDBJ whole genome shotgun (WGS) entry which is preliminary data.</text>
</comment>